<evidence type="ECO:0000256" key="6">
    <source>
        <dbReference type="ARBA" id="ARBA00076959"/>
    </source>
</evidence>
<dbReference type="Gene3D" id="3.30.300.30">
    <property type="match status" value="1"/>
</dbReference>
<dbReference type="EC" id="6.2.1.3" evidence="3"/>
<dbReference type="Proteomes" id="UP000518188">
    <property type="component" value="Unassembled WGS sequence"/>
</dbReference>
<dbReference type="InterPro" id="IPR025110">
    <property type="entry name" value="AMP-bd_C"/>
</dbReference>
<dbReference type="PANTHER" id="PTHR43767">
    <property type="entry name" value="LONG-CHAIN-FATTY-ACID--COA LIGASE"/>
    <property type="match status" value="1"/>
</dbReference>
<dbReference type="Pfam" id="PF13193">
    <property type="entry name" value="AMP-binding_C"/>
    <property type="match status" value="1"/>
</dbReference>
<feature type="domain" description="AMP-binding enzyme C-terminal" evidence="10">
    <location>
        <begin position="446"/>
        <end position="521"/>
    </location>
</feature>
<dbReference type="Pfam" id="PF00501">
    <property type="entry name" value="AMP-binding"/>
    <property type="match status" value="1"/>
</dbReference>
<dbReference type="Gene3D" id="3.40.50.12780">
    <property type="entry name" value="N-terminal domain of ligase-like"/>
    <property type="match status" value="1"/>
</dbReference>
<dbReference type="InterPro" id="IPR045851">
    <property type="entry name" value="AMP-bd_C_sf"/>
</dbReference>
<dbReference type="AlphaFoldDB" id="A0A7X6MWG2"/>
<evidence type="ECO:0000313" key="12">
    <source>
        <dbReference type="Proteomes" id="UP000518188"/>
    </source>
</evidence>
<feature type="domain" description="AMP-dependent synthetase/ligase" evidence="9">
    <location>
        <begin position="17"/>
        <end position="398"/>
    </location>
</feature>
<evidence type="ECO:0000256" key="5">
    <source>
        <dbReference type="ARBA" id="ARBA00069710"/>
    </source>
</evidence>
<dbReference type="CDD" id="cd12119">
    <property type="entry name" value="ttLC_FACS_AlkK_like"/>
    <property type="match status" value="1"/>
</dbReference>
<dbReference type="SUPFAM" id="SSF56801">
    <property type="entry name" value="Acetyl-CoA synthetase-like"/>
    <property type="match status" value="1"/>
</dbReference>
<proteinExistence type="inferred from homology"/>
<organism evidence="11 12">
    <name type="scientific">Mycolicibacterium septicum DSM 44393</name>
    <dbReference type="NCBI Taxonomy" id="1341646"/>
    <lineage>
        <taxon>Bacteria</taxon>
        <taxon>Bacillati</taxon>
        <taxon>Actinomycetota</taxon>
        <taxon>Actinomycetes</taxon>
        <taxon>Mycobacteriales</taxon>
        <taxon>Mycobacteriaceae</taxon>
        <taxon>Mycolicibacterium</taxon>
    </lineage>
</organism>
<dbReference type="InterPro" id="IPR042099">
    <property type="entry name" value="ANL_N_sf"/>
</dbReference>
<evidence type="ECO:0000256" key="8">
    <source>
        <dbReference type="ARBA" id="ARBA00083882"/>
    </source>
</evidence>
<evidence type="ECO:0000256" key="3">
    <source>
        <dbReference type="ARBA" id="ARBA00026121"/>
    </source>
</evidence>
<evidence type="ECO:0000259" key="9">
    <source>
        <dbReference type="Pfam" id="PF00501"/>
    </source>
</evidence>
<dbReference type="FunFam" id="3.30.300.30:FF:000008">
    <property type="entry name" value="2,3-dihydroxybenzoate-AMP ligase"/>
    <property type="match status" value="1"/>
</dbReference>
<comment type="similarity">
    <text evidence="1">Belongs to the ATP-dependent AMP-binding enzyme family.</text>
</comment>
<dbReference type="PROSITE" id="PS00455">
    <property type="entry name" value="AMP_BINDING"/>
    <property type="match status" value="1"/>
</dbReference>
<evidence type="ECO:0000256" key="4">
    <source>
        <dbReference type="ARBA" id="ARBA00036813"/>
    </source>
</evidence>
<evidence type="ECO:0000256" key="7">
    <source>
        <dbReference type="ARBA" id="ARBA00080667"/>
    </source>
</evidence>
<comment type="caution">
    <text evidence="11">The sequence shown here is derived from an EMBL/GenBank/DDBJ whole genome shotgun (WGS) entry which is preliminary data.</text>
</comment>
<reference evidence="11 12" key="1">
    <citation type="submission" date="2020-04" db="EMBL/GenBank/DDBJ databases">
        <title>MicrobeNet Type strains.</title>
        <authorList>
            <person name="Nicholson A.C."/>
        </authorList>
    </citation>
    <scope>NUCLEOTIDE SEQUENCE [LARGE SCALE GENOMIC DNA]</scope>
    <source>
        <strain evidence="11 12">ATCC 700731</strain>
    </source>
</reference>
<gene>
    <name evidence="11" type="ORF">HGA11_32580</name>
</gene>
<name>A0A7X6MWG2_9MYCO</name>
<dbReference type="PANTHER" id="PTHR43767:SF11">
    <property type="entry name" value="MEDIUM-CHAIN-FATTY-ACID--COA LIGASE"/>
    <property type="match status" value="1"/>
</dbReference>
<dbReference type="InterPro" id="IPR000873">
    <property type="entry name" value="AMP-dep_synth/lig_dom"/>
</dbReference>
<dbReference type="EMBL" id="JAAXPJ010000025">
    <property type="protein sequence ID" value="NKZ15716.1"/>
    <property type="molecule type" value="Genomic_DNA"/>
</dbReference>
<sequence length="542" mass="59018">MQSTMQNVALTIPSIVRHAVAVHGDSEVMTFDGTGFRRTSYRTLSSRIGRLANALRDLGITADQRVATFQWSNQDHMEAYCAVPSMGAVLHTLNIRLTPEQLAFIANDAEDQIVIVDTLVASILAQALPAMASVHTVIAVGDGALDPLLHAGKTVLRYDELLASHDESFDWPELDELSAAAMCYTSGTTGNPKGVVYSHRSTYLHSLTACTSNALSIGEADRVLAIVPMFHANAWGLIYAALMSGADLVLPDRHLQAAPLVSIIEDSRPTIAGAVPTIWNDVARLLDADPTRDISSLRLVACGGSAVPLSLMKTFDNRYGVPIVQAWGMTETSPLATVAQPAFGADEDRAWEMRATQGRPVCGVEIRLRDDDSEIVPWDGQSVGEIEVRGPWITGSYFKDVDADKFDDGWLRTGDVGRIDPDGYLTLTDRSKDVIKSGGEWISSVELENALIGHAAVYEAAVIGVPDEKWQERPLALIVLHEGARTDIDELCEFLSGKVAKWWVPERWSFVAEIPRTSVGKYDKKVIRAKHAQGAYDVVQSV</sequence>
<dbReference type="InterPro" id="IPR020845">
    <property type="entry name" value="AMP-binding_CS"/>
</dbReference>
<dbReference type="NCBIfam" id="NF004837">
    <property type="entry name" value="PRK06187.1"/>
    <property type="match status" value="1"/>
</dbReference>
<keyword evidence="2 11" id="KW-0436">Ligase</keyword>
<evidence type="ECO:0000259" key="10">
    <source>
        <dbReference type="Pfam" id="PF13193"/>
    </source>
</evidence>
<evidence type="ECO:0000256" key="1">
    <source>
        <dbReference type="ARBA" id="ARBA00006432"/>
    </source>
</evidence>
<evidence type="ECO:0000256" key="2">
    <source>
        <dbReference type="ARBA" id="ARBA00022598"/>
    </source>
</evidence>
<accession>A0A7X6MWG2</accession>
<evidence type="ECO:0000313" key="11">
    <source>
        <dbReference type="EMBL" id="NKZ15716.1"/>
    </source>
</evidence>
<dbReference type="GO" id="GO:0004467">
    <property type="term" value="F:long-chain fatty acid-CoA ligase activity"/>
    <property type="evidence" value="ECO:0007669"/>
    <property type="project" value="UniProtKB-EC"/>
</dbReference>
<comment type="catalytic activity">
    <reaction evidence="4">
        <text>a long-chain fatty acid + ATP + CoA = a long-chain fatty acyl-CoA + AMP + diphosphate</text>
        <dbReference type="Rhea" id="RHEA:15421"/>
        <dbReference type="ChEBI" id="CHEBI:30616"/>
        <dbReference type="ChEBI" id="CHEBI:33019"/>
        <dbReference type="ChEBI" id="CHEBI:57287"/>
        <dbReference type="ChEBI" id="CHEBI:57560"/>
        <dbReference type="ChEBI" id="CHEBI:83139"/>
        <dbReference type="ChEBI" id="CHEBI:456215"/>
        <dbReference type="EC" id="6.2.1.3"/>
    </reaction>
</comment>
<protein>
    <recommendedName>
        <fullName evidence="5">Long-chain-fatty-acid--CoA ligase FadD13</fullName>
        <ecNumber evidence="3">6.2.1.3</ecNumber>
    </recommendedName>
    <alternativeName>
        <fullName evidence="6">Fatty acyl-CoA ligase</fullName>
    </alternativeName>
    <alternativeName>
        <fullName evidence="8">Fatty acyl-CoA synthetase</fullName>
    </alternativeName>
    <alternativeName>
        <fullName evidence="7">Very-long-chain fatty-acyl-CoA synthetase</fullName>
    </alternativeName>
</protein>
<dbReference type="InterPro" id="IPR050237">
    <property type="entry name" value="ATP-dep_AMP-bd_enzyme"/>
</dbReference>